<dbReference type="GO" id="GO:0003677">
    <property type="term" value="F:DNA binding"/>
    <property type="evidence" value="ECO:0007669"/>
    <property type="project" value="UniProtKB-UniRule"/>
</dbReference>
<comment type="caution">
    <text evidence="9">The sequence shown here is derived from an EMBL/GenBank/DDBJ whole genome shotgun (WGS) entry which is preliminary data.</text>
</comment>
<keyword evidence="3 5" id="KW-0238">DNA-binding</keyword>
<reference evidence="9 10" key="1">
    <citation type="submission" date="2017-01" db="EMBL/GenBank/DDBJ databases">
        <title>Complete Genome Sequence of Dolosigranulum pigrum isolated from a Patient with interstitial lung disease.</title>
        <authorList>
            <person name="Mukhopadhyay R."/>
            <person name="Joaquin J."/>
            <person name="Hogue R."/>
            <person name="Fitzgerald S."/>
            <person name="Jospin G."/>
            <person name="Eisen J.A."/>
            <person name="Chaturvedi V."/>
        </authorList>
    </citation>
    <scope>NUCLEOTIDE SEQUENCE [LARGE SCALE GENOMIC DNA]</scope>
    <source>
        <strain evidence="9 10">15S00348</strain>
    </source>
</reference>
<organism evidence="9 10">
    <name type="scientific">Dolosigranulum pigrum</name>
    <dbReference type="NCBI Taxonomy" id="29394"/>
    <lineage>
        <taxon>Bacteria</taxon>
        <taxon>Bacillati</taxon>
        <taxon>Bacillota</taxon>
        <taxon>Bacilli</taxon>
        <taxon>Lactobacillales</taxon>
        <taxon>Carnobacteriaceae</taxon>
        <taxon>Dolosigranulum</taxon>
    </lineage>
</organism>
<feature type="domain" description="Tyr recombinase" evidence="6">
    <location>
        <begin position="165"/>
        <end position="354"/>
    </location>
</feature>
<evidence type="ECO:0000313" key="8">
    <source>
        <dbReference type="EMBL" id="OOL80441.1"/>
    </source>
</evidence>
<evidence type="ECO:0008006" key="11">
    <source>
        <dbReference type="Google" id="ProtNLM"/>
    </source>
</evidence>
<protein>
    <recommendedName>
        <fullName evidence="11">Site-specific integrase</fullName>
    </recommendedName>
</protein>
<dbReference type="PANTHER" id="PTHR30349">
    <property type="entry name" value="PHAGE INTEGRASE-RELATED"/>
    <property type="match status" value="1"/>
</dbReference>
<keyword evidence="2" id="KW-0229">DNA integration</keyword>
<dbReference type="GO" id="GO:0006310">
    <property type="term" value="P:DNA recombination"/>
    <property type="evidence" value="ECO:0007669"/>
    <property type="project" value="UniProtKB-KW"/>
</dbReference>
<dbReference type="Pfam" id="PF14659">
    <property type="entry name" value="Phage_int_SAM_3"/>
    <property type="match status" value="1"/>
</dbReference>
<dbReference type="RefSeq" id="WP_077862047.1">
    <property type="nucleotide sequence ID" value="NZ_CP040411.1"/>
</dbReference>
<proteinExistence type="inferred from homology"/>
<dbReference type="EMBL" id="MUYF01000003">
    <property type="protein sequence ID" value="OOL80441.1"/>
    <property type="molecule type" value="Genomic_DNA"/>
</dbReference>
<dbReference type="PANTHER" id="PTHR30349:SF64">
    <property type="entry name" value="PROPHAGE INTEGRASE INTD-RELATED"/>
    <property type="match status" value="1"/>
</dbReference>
<dbReference type="Pfam" id="PF14657">
    <property type="entry name" value="Arm-DNA-bind_4"/>
    <property type="match status" value="1"/>
</dbReference>
<sequence>MASIQKDKYGKWFCRVSYKENGKYKTKTRKGFSTKKEAQVVAAELELQAENGFKTQIEEIIFADYFEEWVEQYKIDTGLSPTTERKYLRTVKTVHEFFGDTTLVNLTRLDYQKFLNSRGKNNGKDTVAKTHYYLRACIKLAIADGLITKDPTYNAQFNYDNEPSTKTKVWSEQEAKQLNQYFLNECEIKNVMLYIALNTGMRIGEVFALSRTDITKEVITIRDAYDYKYARDFTGGKNEQSIRTIQQPSNTLYRFVQEYKLQIQKVNSDYLFLDDSLSPLITYNGLRKHLKRVCAELDIPYYSIHPLRHTHASILLYQGMDIHYVSKRLGHSTIIETLKTYAHIIDEMKQREDEKLKVVMQAFELGAK</sequence>
<dbReference type="Gene3D" id="1.10.443.10">
    <property type="entry name" value="Intergrase catalytic core"/>
    <property type="match status" value="1"/>
</dbReference>
<gene>
    <name evidence="8" type="ORF">BWX42_00325</name>
    <name evidence="9" type="ORF">BWX42_09955</name>
</gene>
<dbReference type="AlphaFoldDB" id="A0A1S8KR34"/>
<accession>A0A1S8KR34</accession>
<evidence type="ECO:0000313" key="9">
    <source>
        <dbReference type="EMBL" id="OOL81965.1"/>
    </source>
</evidence>
<evidence type="ECO:0000256" key="2">
    <source>
        <dbReference type="ARBA" id="ARBA00022908"/>
    </source>
</evidence>
<dbReference type="SUPFAM" id="SSF56349">
    <property type="entry name" value="DNA breaking-rejoining enzymes"/>
    <property type="match status" value="1"/>
</dbReference>
<keyword evidence="4" id="KW-0233">DNA recombination</keyword>
<dbReference type="InterPro" id="IPR028259">
    <property type="entry name" value="AP2-like_int_N"/>
</dbReference>
<dbReference type="InterPro" id="IPR011010">
    <property type="entry name" value="DNA_brk_join_enz"/>
</dbReference>
<dbReference type="InterPro" id="IPR002104">
    <property type="entry name" value="Integrase_catalytic"/>
</dbReference>
<evidence type="ECO:0000313" key="10">
    <source>
        <dbReference type="Proteomes" id="UP000190409"/>
    </source>
</evidence>
<dbReference type="InterPro" id="IPR044068">
    <property type="entry name" value="CB"/>
</dbReference>
<evidence type="ECO:0000256" key="1">
    <source>
        <dbReference type="ARBA" id="ARBA00008857"/>
    </source>
</evidence>
<dbReference type="PROSITE" id="PS51898">
    <property type="entry name" value="TYR_RECOMBINASE"/>
    <property type="match status" value="1"/>
</dbReference>
<evidence type="ECO:0000259" key="6">
    <source>
        <dbReference type="PROSITE" id="PS51898"/>
    </source>
</evidence>
<name>A0A1S8KR34_9LACT</name>
<feature type="domain" description="Core-binding (CB)" evidence="7">
    <location>
        <begin position="60"/>
        <end position="142"/>
    </location>
</feature>
<dbReference type="InterPro" id="IPR010998">
    <property type="entry name" value="Integrase_recombinase_N"/>
</dbReference>
<dbReference type="GO" id="GO:0015074">
    <property type="term" value="P:DNA integration"/>
    <property type="evidence" value="ECO:0007669"/>
    <property type="project" value="InterPro"/>
</dbReference>
<dbReference type="PROSITE" id="PS51900">
    <property type="entry name" value="CB"/>
    <property type="match status" value="1"/>
</dbReference>
<evidence type="ECO:0000256" key="3">
    <source>
        <dbReference type="ARBA" id="ARBA00023125"/>
    </source>
</evidence>
<dbReference type="InterPro" id="IPR050090">
    <property type="entry name" value="Tyrosine_recombinase_XerCD"/>
</dbReference>
<dbReference type="Gene3D" id="1.10.150.130">
    <property type="match status" value="1"/>
</dbReference>
<comment type="similarity">
    <text evidence="1">Belongs to the 'phage' integrase family.</text>
</comment>
<dbReference type="InterPro" id="IPR013762">
    <property type="entry name" value="Integrase-like_cat_sf"/>
</dbReference>
<dbReference type="InterPro" id="IPR004107">
    <property type="entry name" value="Integrase_SAM-like_N"/>
</dbReference>
<evidence type="ECO:0000256" key="5">
    <source>
        <dbReference type="PROSITE-ProRule" id="PRU01248"/>
    </source>
</evidence>
<dbReference type="Pfam" id="PF00589">
    <property type="entry name" value="Phage_integrase"/>
    <property type="match status" value="1"/>
</dbReference>
<dbReference type="Proteomes" id="UP000190409">
    <property type="component" value="Unassembled WGS sequence"/>
</dbReference>
<dbReference type="CDD" id="cd01189">
    <property type="entry name" value="INT_ICEBs1_C_like"/>
    <property type="match status" value="1"/>
</dbReference>
<evidence type="ECO:0000259" key="7">
    <source>
        <dbReference type="PROSITE" id="PS51900"/>
    </source>
</evidence>
<dbReference type="EMBL" id="MUYF01000003">
    <property type="protein sequence ID" value="OOL81965.1"/>
    <property type="molecule type" value="Genomic_DNA"/>
</dbReference>
<evidence type="ECO:0000256" key="4">
    <source>
        <dbReference type="ARBA" id="ARBA00023172"/>
    </source>
</evidence>